<dbReference type="GO" id="GO:0006094">
    <property type="term" value="P:gluconeogenesis"/>
    <property type="evidence" value="ECO:0007669"/>
    <property type="project" value="UniProtKB-UniRule"/>
</dbReference>
<dbReference type="Pfam" id="PF06874">
    <property type="entry name" value="FBPase_2"/>
    <property type="match status" value="1"/>
</dbReference>
<dbReference type="RefSeq" id="WP_007207167.1">
    <property type="nucleotide sequence ID" value="NZ_GL622241.1"/>
</dbReference>
<keyword evidence="6" id="KW-1185">Reference proteome</keyword>
<dbReference type="HAMAP" id="MF_01854">
    <property type="entry name" value="FBPase_class3"/>
    <property type="match status" value="1"/>
</dbReference>
<dbReference type="OrthoDB" id="9779903at2"/>
<evidence type="ECO:0000313" key="6">
    <source>
        <dbReference type="Proteomes" id="UP000010296"/>
    </source>
</evidence>
<proteinExistence type="inferred from homology"/>
<dbReference type="Proteomes" id="UP000010296">
    <property type="component" value="Unassembled WGS sequence"/>
</dbReference>
<dbReference type="STRING" id="888064.HMPREF9088_0146"/>
<organism evidence="5 6">
    <name type="scientific">Enterococcus italicus (strain DSM 15952 / CCUG 50447 / LMG 22039 / TP 1.5)</name>
    <dbReference type="NCBI Taxonomy" id="888064"/>
    <lineage>
        <taxon>Bacteria</taxon>
        <taxon>Bacillati</taxon>
        <taxon>Bacillota</taxon>
        <taxon>Bacilli</taxon>
        <taxon>Lactobacillales</taxon>
        <taxon>Enterococcaceae</taxon>
        <taxon>Enterococcus</taxon>
    </lineage>
</organism>
<evidence type="ECO:0000256" key="4">
    <source>
        <dbReference type="HAMAP-Rule" id="MF_01854"/>
    </source>
</evidence>
<comment type="caution">
    <text evidence="5">The sequence shown here is derived from an EMBL/GenBank/DDBJ whole genome shotgun (WGS) entry which is preliminary data.</text>
</comment>
<sequence length="641" mass="74098">MNQEKYYGLLKETFASRERVATELINLEAILHLPKGTEHFLSDVHGEFEAFDHVLRNGSGSVKEKLQEYLALEPIEENELATLIYYPQQKLTQIKTIHSTSDLPTWYEQKIILLVKMITFSSKKYTRSKVRKALPERFRYIIEELLTETQKDQEKAFYVHDIIKKIIQLGQADELIEDLATTIQRLVVDHLHVVGDIYDRGPAPDAIMDRLLTYHSVDIQWGNHDIVWMAAMAGSKLSLMNLIRICARYGNLDILEERYGVSIRSLVDYSRKHYTVSDPFLPKLTGNETCNVSEKETLALVQEATAILQFKLEGQLIHRRPEFKMNHRKVLEAIDADEMTIVLDGKTHPLQDFQAPTVDWNDPTALTAEEEQLITQLMHNFQSSERLKRHMDFLIEKGSMYLCYNHNLLIHGCIPLHENGDFKSLRIDQCHYSGKELLDFFDRQVRASYTQPHVHEDLATDILWYLWTGECSSLFGKNAMTTFERYYIKDKKTHVEKKNAYYHLRDQEQICQEILQAFHLPIDGHIINGHTPVKEKNGENPVKANGRMLVIDGGFAKSYQKETGIAGYTLLSNSYGLQLVAHQPFTSVTEAVQTGTDIISTRRLVEKVTHRKTVKETNIGREIVDEIADLTYLYDHFDRIN</sequence>
<evidence type="ECO:0000313" key="5">
    <source>
        <dbReference type="EMBL" id="EFU75098.1"/>
    </source>
</evidence>
<dbReference type="SUPFAM" id="SSF56300">
    <property type="entry name" value="Metallo-dependent phosphatases"/>
    <property type="match status" value="1"/>
</dbReference>
<evidence type="ECO:0000256" key="3">
    <source>
        <dbReference type="ARBA" id="ARBA00023277"/>
    </source>
</evidence>
<dbReference type="EMBL" id="AEPV01000003">
    <property type="protein sequence ID" value="EFU75098.1"/>
    <property type="molecule type" value="Genomic_DNA"/>
</dbReference>
<dbReference type="InterPro" id="IPR009164">
    <property type="entry name" value="FBPtase_class3"/>
</dbReference>
<keyword evidence="3 4" id="KW-0119">Carbohydrate metabolism</keyword>
<accession>E6LCQ6</accession>
<dbReference type="UniPathway" id="UPA00138"/>
<dbReference type="PIRSF" id="PIRSF000906">
    <property type="entry name" value="FBPtase_Bacill"/>
    <property type="match status" value="1"/>
</dbReference>
<dbReference type="InterPro" id="IPR029052">
    <property type="entry name" value="Metallo-depent_PP-like"/>
</dbReference>
<dbReference type="Gene3D" id="3.60.21.10">
    <property type="match status" value="1"/>
</dbReference>
<evidence type="ECO:0000256" key="2">
    <source>
        <dbReference type="ARBA" id="ARBA00023211"/>
    </source>
</evidence>
<keyword evidence="1 4" id="KW-0378">Hydrolase</keyword>
<comment type="pathway">
    <text evidence="4">Carbohydrate biosynthesis; gluconeogenesis.</text>
</comment>
<dbReference type="GO" id="GO:0042132">
    <property type="term" value="F:fructose 1,6-bisphosphate 1-phosphatase activity"/>
    <property type="evidence" value="ECO:0007669"/>
    <property type="project" value="UniProtKB-UniRule"/>
</dbReference>
<comment type="catalytic activity">
    <reaction evidence="4">
        <text>beta-D-fructose 1,6-bisphosphate + H2O = beta-D-fructose 6-phosphate + phosphate</text>
        <dbReference type="Rhea" id="RHEA:11064"/>
        <dbReference type="ChEBI" id="CHEBI:15377"/>
        <dbReference type="ChEBI" id="CHEBI:32966"/>
        <dbReference type="ChEBI" id="CHEBI:43474"/>
        <dbReference type="ChEBI" id="CHEBI:57634"/>
        <dbReference type="EC" id="3.1.3.11"/>
    </reaction>
</comment>
<protein>
    <recommendedName>
        <fullName evidence="4">Fructose-1,6-bisphosphatase class 3</fullName>
        <shortName evidence="4">FBPase class 3</shortName>
        <ecNumber evidence="4">3.1.3.11</ecNumber>
    </recommendedName>
    <alternativeName>
        <fullName evidence="4">D-fructose-1,6-bisphosphate 1-phosphohydrolase class 3</fullName>
    </alternativeName>
</protein>
<comment type="cofactor">
    <cofactor evidence="4">
        <name>Mn(2+)</name>
        <dbReference type="ChEBI" id="CHEBI:29035"/>
    </cofactor>
</comment>
<name>E6LCQ6_ENTI1</name>
<gene>
    <name evidence="4 5" type="primary">fbp</name>
    <name evidence="5" type="ORF">HMPREF9088_0146</name>
</gene>
<dbReference type="AlphaFoldDB" id="E6LCQ6"/>
<reference evidence="5 6" key="1">
    <citation type="submission" date="2010-12" db="EMBL/GenBank/DDBJ databases">
        <authorList>
            <person name="Muzny D."/>
            <person name="Qin X."/>
            <person name="Deng J."/>
            <person name="Jiang H."/>
            <person name="Liu Y."/>
            <person name="Qu J."/>
            <person name="Song X.-Z."/>
            <person name="Zhang L."/>
            <person name="Thornton R."/>
            <person name="Coyle M."/>
            <person name="Francisco L."/>
            <person name="Jackson L."/>
            <person name="Javaid M."/>
            <person name="Korchina V."/>
            <person name="Kovar C."/>
            <person name="Mata R."/>
            <person name="Mathew T."/>
            <person name="Ngo R."/>
            <person name="Nguyen L."/>
            <person name="Nguyen N."/>
            <person name="Okwuonu G."/>
            <person name="Ongeri F."/>
            <person name="Pham C."/>
            <person name="Simmons D."/>
            <person name="Wilczek-Boney K."/>
            <person name="Hale W."/>
            <person name="Jakkamsetti A."/>
            <person name="Pham P."/>
            <person name="Ruth R."/>
            <person name="San Lucas F."/>
            <person name="Warren J."/>
            <person name="Zhang J."/>
            <person name="Zhao Z."/>
            <person name="Zhou C."/>
            <person name="Zhu D."/>
            <person name="Lee S."/>
            <person name="Bess C."/>
            <person name="Blankenburg K."/>
            <person name="Forbes L."/>
            <person name="Fu Q."/>
            <person name="Gubbala S."/>
            <person name="Hirani K."/>
            <person name="Jayaseelan J.C."/>
            <person name="Lara F."/>
            <person name="Munidasa M."/>
            <person name="Palculict T."/>
            <person name="Patil S."/>
            <person name="Pu L.-L."/>
            <person name="Saada N."/>
            <person name="Tang L."/>
            <person name="Weissenberger G."/>
            <person name="Zhu Y."/>
            <person name="Hemphill L."/>
            <person name="Shang Y."/>
            <person name="Youmans B."/>
            <person name="Ayvaz T."/>
            <person name="Ross M."/>
            <person name="Santibanez J."/>
            <person name="Aqrawi P."/>
            <person name="Gross S."/>
            <person name="Joshi V."/>
            <person name="Fowler G."/>
            <person name="Nazareth L."/>
            <person name="Reid J."/>
            <person name="Worley K."/>
            <person name="Petrosino J."/>
            <person name="Highlander S."/>
            <person name="Gibbs R."/>
        </authorList>
    </citation>
    <scope>NUCLEOTIDE SEQUENCE [LARGE SCALE GENOMIC DNA]</scope>
    <source>
        <strain evidence="6">DSM 15952 / CCUG 50447 / LMG 22039 / TP 1.5</strain>
    </source>
</reference>
<comment type="similarity">
    <text evidence="4">Belongs to the FBPase class 3 family.</text>
</comment>
<dbReference type="eggNOG" id="COG3855">
    <property type="taxonomic scope" value="Bacteria"/>
</dbReference>
<dbReference type="HOGENOM" id="CLU_028392_2_0_9"/>
<keyword evidence="2 4" id="KW-0464">Manganese</keyword>
<evidence type="ECO:0000256" key="1">
    <source>
        <dbReference type="ARBA" id="ARBA00022801"/>
    </source>
</evidence>
<dbReference type="EC" id="3.1.3.11" evidence="4"/>
<dbReference type="PATRIC" id="fig|888064.11.peg.765"/>